<dbReference type="OMA" id="GQSGCLF"/>
<evidence type="ECO:0000313" key="2">
    <source>
        <dbReference type="EnsemblMetazoa" id="G1827.1:cds"/>
    </source>
</evidence>
<evidence type="ECO:0000256" key="1">
    <source>
        <dbReference type="SAM" id="SignalP"/>
    </source>
</evidence>
<accession>A0A8W8JB68</accession>
<feature type="signal peptide" evidence="1">
    <location>
        <begin position="1"/>
        <end position="15"/>
    </location>
</feature>
<name>A0A8W8JB68_MAGGI</name>
<evidence type="ECO:0000313" key="3">
    <source>
        <dbReference type="Proteomes" id="UP000005408"/>
    </source>
</evidence>
<proteinExistence type="predicted"/>
<dbReference type="EnsemblMetazoa" id="G1827.1">
    <property type="protein sequence ID" value="G1827.1:cds"/>
    <property type="gene ID" value="G1827"/>
</dbReference>
<dbReference type="OrthoDB" id="6139780at2759"/>
<reference evidence="2" key="1">
    <citation type="submission" date="2022-08" db="UniProtKB">
        <authorList>
            <consortium name="EnsemblMetazoa"/>
        </authorList>
    </citation>
    <scope>IDENTIFICATION</scope>
    <source>
        <strain evidence="2">05x7-T-G4-1.051#20</strain>
    </source>
</reference>
<keyword evidence="3" id="KW-1185">Reference proteome</keyword>
<dbReference type="Proteomes" id="UP000005408">
    <property type="component" value="Unassembled WGS sequence"/>
</dbReference>
<sequence>MFLLIAAAVLSIAYAEQGCLFDGKMYSSGEQIVIAHCLGAMTCLGNNAYGDLQQWGGVCPHKRAANGQTGCLFDGRVYQKNEKVVIAGCLGEMTCLGNNLYSSLTPLFGDCSNTMTKRADDGQSGCLFDGRVYSTGEEILIKPCLAKMTCLGRNNLSNITPLYGNCETKRSSNGQDGCLYDGFVLNAGETITIQGTTTELVCLGHNLYKELIH</sequence>
<organism evidence="2 3">
    <name type="scientific">Magallana gigas</name>
    <name type="common">Pacific oyster</name>
    <name type="synonym">Crassostrea gigas</name>
    <dbReference type="NCBI Taxonomy" id="29159"/>
    <lineage>
        <taxon>Eukaryota</taxon>
        <taxon>Metazoa</taxon>
        <taxon>Spiralia</taxon>
        <taxon>Lophotrochozoa</taxon>
        <taxon>Mollusca</taxon>
        <taxon>Bivalvia</taxon>
        <taxon>Autobranchia</taxon>
        <taxon>Pteriomorphia</taxon>
        <taxon>Ostreida</taxon>
        <taxon>Ostreoidea</taxon>
        <taxon>Ostreidae</taxon>
        <taxon>Magallana</taxon>
    </lineage>
</organism>
<feature type="chain" id="PRO_5036490262" description="Secreted protein" evidence="1">
    <location>
        <begin position="16"/>
        <end position="213"/>
    </location>
</feature>
<dbReference type="AlphaFoldDB" id="A0A8W8JB68"/>
<keyword evidence="1" id="KW-0732">Signal</keyword>
<protein>
    <recommendedName>
        <fullName evidence="4">Secreted protein</fullName>
    </recommendedName>
</protein>
<evidence type="ECO:0008006" key="4">
    <source>
        <dbReference type="Google" id="ProtNLM"/>
    </source>
</evidence>